<evidence type="ECO:0000313" key="6">
    <source>
        <dbReference type="WBParaSite" id="TASK_0000095901-mRNA-1"/>
    </source>
</evidence>
<dbReference type="InterPro" id="IPR001525">
    <property type="entry name" value="C5_MeTfrase"/>
</dbReference>
<keyword evidence="5" id="KW-1185">Reference proteome</keyword>
<keyword evidence="1" id="KW-0489">Methyltransferase</keyword>
<accession>A0A0R3VUG4</accession>
<dbReference type="Pfam" id="PF00145">
    <property type="entry name" value="DNA_methylase"/>
    <property type="match status" value="1"/>
</dbReference>
<dbReference type="Proteomes" id="UP000282613">
    <property type="component" value="Unassembled WGS sequence"/>
</dbReference>
<gene>
    <name evidence="4" type="ORF">TASK_LOCUS960</name>
</gene>
<reference evidence="6" key="1">
    <citation type="submission" date="2017-02" db="UniProtKB">
        <authorList>
            <consortium name="WormBaseParasite"/>
        </authorList>
    </citation>
    <scope>IDENTIFICATION</scope>
</reference>
<dbReference type="STRING" id="60517.A0A0R3VUG4"/>
<dbReference type="PANTHER" id="PTHR46098">
    <property type="entry name" value="TRNA (CYTOSINE(38)-C(5))-METHYLTRANSFERASE"/>
    <property type="match status" value="1"/>
</dbReference>
<proteinExistence type="predicted"/>
<dbReference type="InterPro" id="IPR029063">
    <property type="entry name" value="SAM-dependent_MTases_sf"/>
</dbReference>
<evidence type="ECO:0000256" key="2">
    <source>
        <dbReference type="ARBA" id="ARBA00022679"/>
    </source>
</evidence>
<organism evidence="6">
    <name type="scientific">Taenia asiatica</name>
    <name type="common">Asian tapeworm</name>
    <dbReference type="NCBI Taxonomy" id="60517"/>
    <lineage>
        <taxon>Eukaryota</taxon>
        <taxon>Metazoa</taxon>
        <taxon>Spiralia</taxon>
        <taxon>Lophotrochozoa</taxon>
        <taxon>Platyhelminthes</taxon>
        <taxon>Cestoda</taxon>
        <taxon>Eucestoda</taxon>
        <taxon>Cyclophyllidea</taxon>
        <taxon>Taeniidae</taxon>
        <taxon>Taenia</taxon>
    </lineage>
</organism>
<sequence>MVSTENHFLDYLPFCRPIADFLLPDREIPESLFLGQNELEKYYTVLDIVTPGSRKSACFTKGYAHRFEGTGSFLEMSQSSRSNSTPFPKIRAFHSKEIARLLCFPEHFDFPEEVSEKQRRRLLGNSINVLVVAHIMKWAFPTV</sequence>
<protein>
    <submittedName>
        <fullName evidence="6">DNA (cytosine-5-)-methyltransferase</fullName>
    </submittedName>
</protein>
<dbReference type="OrthoDB" id="414133at2759"/>
<evidence type="ECO:0000313" key="4">
    <source>
        <dbReference type="EMBL" id="VDK22224.1"/>
    </source>
</evidence>
<dbReference type="WBParaSite" id="TASK_0000095901-mRNA-1">
    <property type="protein sequence ID" value="TASK_0000095901-mRNA-1"/>
    <property type="gene ID" value="TASK_0000095901"/>
</dbReference>
<dbReference type="Gene3D" id="3.90.120.10">
    <property type="entry name" value="DNA Methylase, subunit A, domain 2"/>
    <property type="match status" value="1"/>
</dbReference>
<keyword evidence="3" id="KW-0949">S-adenosyl-L-methionine</keyword>
<dbReference type="PANTHER" id="PTHR46098:SF1">
    <property type="entry name" value="TRNA (CYTOSINE(38)-C(5))-METHYLTRANSFERASE"/>
    <property type="match status" value="1"/>
</dbReference>
<dbReference type="InterPro" id="IPR050750">
    <property type="entry name" value="C5-MTase"/>
</dbReference>
<evidence type="ECO:0000256" key="3">
    <source>
        <dbReference type="ARBA" id="ARBA00022691"/>
    </source>
</evidence>
<dbReference type="GO" id="GO:0008168">
    <property type="term" value="F:methyltransferase activity"/>
    <property type="evidence" value="ECO:0007669"/>
    <property type="project" value="UniProtKB-KW"/>
</dbReference>
<dbReference type="SUPFAM" id="SSF53335">
    <property type="entry name" value="S-adenosyl-L-methionine-dependent methyltransferases"/>
    <property type="match status" value="1"/>
</dbReference>
<dbReference type="AlphaFoldDB" id="A0A0R3VUG4"/>
<name>A0A0R3VUG4_TAEAS</name>
<evidence type="ECO:0000313" key="5">
    <source>
        <dbReference type="Proteomes" id="UP000282613"/>
    </source>
</evidence>
<evidence type="ECO:0000256" key="1">
    <source>
        <dbReference type="ARBA" id="ARBA00022603"/>
    </source>
</evidence>
<dbReference type="GO" id="GO:0032259">
    <property type="term" value="P:methylation"/>
    <property type="evidence" value="ECO:0007669"/>
    <property type="project" value="UniProtKB-KW"/>
</dbReference>
<dbReference type="EMBL" id="UYRS01000171">
    <property type="protein sequence ID" value="VDK22224.1"/>
    <property type="molecule type" value="Genomic_DNA"/>
</dbReference>
<reference evidence="4 5" key="2">
    <citation type="submission" date="2018-11" db="EMBL/GenBank/DDBJ databases">
        <authorList>
            <consortium name="Pathogen Informatics"/>
        </authorList>
    </citation>
    <scope>NUCLEOTIDE SEQUENCE [LARGE SCALE GENOMIC DNA]</scope>
</reference>
<keyword evidence="2" id="KW-0808">Transferase</keyword>